<name>A0ABW3IGH1_9FLAO</name>
<protein>
    <recommendedName>
        <fullName evidence="4">Lipoprotein</fullName>
    </recommendedName>
</protein>
<comment type="caution">
    <text evidence="2">The sequence shown here is derived from an EMBL/GenBank/DDBJ whole genome shotgun (WGS) entry which is preliminary data.</text>
</comment>
<feature type="compositionally biased region" description="Acidic residues" evidence="1">
    <location>
        <begin position="189"/>
        <end position="199"/>
    </location>
</feature>
<reference evidence="3" key="1">
    <citation type="journal article" date="2019" name="Int. J. Syst. Evol. Microbiol.">
        <title>The Global Catalogue of Microorganisms (GCM) 10K type strain sequencing project: providing services to taxonomists for standard genome sequencing and annotation.</title>
        <authorList>
            <consortium name="The Broad Institute Genomics Platform"/>
            <consortium name="The Broad Institute Genome Sequencing Center for Infectious Disease"/>
            <person name="Wu L."/>
            <person name="Ma J."/>
        </authorList>
    </citation>
    <scope>NUCLEOTIDE SEQUENCE [LARGE SCALE GENOMIC DNA]</scope>
    <source>
        <strain evidence="3">CCUG 60898</strain>
    </source>
</reference>
<dbReference type="Proteomes" id="UP001597100">
    <property type="component" value="Unassembled WGS sequence"/>
</dbReference>
<dbReference type="EMBL" id="JBHTJP010000035">
    <property type="protein sequence ID" value="MFD0977034.1"/>
    <property type="molecule type" value="Genomic_DNA"/>
</dbReference>
<dbReference type="RefSeq" id="WP_380738984.1">
    <property type="nucleotide sequence ID" value="NZ_JBHTJP010000035.1"/>
</dbReference>
<sequence>MKKILFLLSILTLISCKENVQQKTETTATNGSKFSDTLKVTTNRKVNLLPEAKTEVSQWLAYVTAQNEIESLRTSTGRDILDTSNSIMQIMESLSTSIPDSLRTTAVNSRANVLLTKAKILHQLANKKEKNADEIFEVANDLIVEFDNFKLQLNELYLKSPGDFELELDEEFEKAKEEALEAEPTRDSLDEDVDPNAFR</sequence>
<gene>
    <name evidence="2" type="ORF">ACFQ1G_09540</name>
</gene>
<keyword evidence="3" id="KW-1185">Reference proteome</keyword>
<evidence type="ECO:0000313" key="2">
    <source>
        <dbReference type="EMBL" id="MFD0977034.1"/>
    </source>
</evidence>
<evidence type="ECO:0000256" key="1">
    <source>
        <dbReference type="SAM" id="MobiDB-lite"/>
    </source>
</evidence>
<feature type="region of interest" description="Disordered" evidence="1">
    <location>
        <begin position="175"/>
        <end position="199"/>
    </location>
</feature>
<dbReference type="PROSITE" id="PS51257">
    <property type="entry name" value="PROKAR_LIPOPROTEIN"/>
    <property type="match status" value="1"/>
</dbReference>
<organism evidence="2 3">
    <name type="scientific">Salinimicrobium gaetbulicola</name>
    <dbReference type="NCBI Taxonomy" id="999702"/>
    <lineage>
        <taxon>Bacteria</taxon>
        <taxon>Pseudomonadati</taxon>
        <taxon>Bacteroidota</taxon>
        <taxon>Flavobacteriia</taxon>
        <taxon>Flavobacteriales</taxon>
        <taxon>Flavobacteriaceae</taxon>
        <taxon>Salinimicrobium</taxon>
    </lineage>
</organism>
<evidence type="ECO:0008006" key="4">
    <source>
        <dbReference type="Google" id="ProtNLM"/>
    </source>
</evidence>
<evidence type="ECO:0000313" key="3">
    <source>
        <dbReference type="Proteomes" id="UP001597100"/>
    </source>
</evidence>
<proteinExistence type="predicted"/>
<feature type="compositionally biased region" description="Basic and acidic residues" evidence="1">
    <location>
        <begin position="175"/>
        <end position="188"/>
    </location>
</feature>
<accession>A0ABW3IGH1</accession>